<dbReference type="PANTHER" id="PTHR43101:SF1">
    <property type="entry name" value="BETA-FRUCTOSIDASE"/>
    <property type="match status" value="1"/>
</dbReference>
<evidence type="ECO:0000256" key="6">
    <source>
        <dbReference type="ARBA" id="ARBA00023295"/>
    </source>
</evidence>
<evidence type="ECO:0000259" key="11">
    <source>
        <dbReference type="Pfam" id="PF08244"/>
    </source>
</evidence>
<dbReference type="InterPro" id="IPR013189">
    <property type="entry name" value="Glyco_hydro_32_C"/>
</dbReference>
<dbReference type="Pfam" id="PF00251">
    <property type="entry name" value="Glyco_hydro_32N"/>
    <property type="match status" value="1"/>
</dbReference>
<evidence type="ECO:0000256" key="3">
    <source>
        <dbReference type="ARBA" id="ARBA00012758"/>
    </source>
</evidence>
<dbReference type="EC" id="3.2.1.26" evidence="3 8"/>
<keyword evidence="6 8" id="KW-0326">Glycosidase</keyword>
<dbReference type="GO" id="GO:0005985">
    <property type="term" value="P:sucrose metabolic process"/>
    <property type="evidence" value="ECO:0007669"/>
    <property type="project" value="UniProtKB-UniPathway"/>
</dbReference>
<dbReference type="InterPro" id="IPR051214">
    <property type="entry name" value="GH32_Enzymes"/>
</dbReference>
<dbReference type="InterPro" id="IPR023296">
    <property type="entry name" value="Glyco_hydro_beta-prop_sf"/>
</dbReference>
<dbReference type="InterPro" id="IPR006232">
    <property type="entry name" value="Suc6P_hydrolase"/>
</dbReference>
<evidence type="ECO:0000313" key="13">
    <source>
        <dbReference type="Proteomes" id="UP000518316"/>
    </source>
</evidence>
<feature type="domain" description="Glycosyl hydrolase family 32 N-terminal" evidence="10">
    <location>
        <begin position="22"/>
        <end position="323"/>
    </location>
</feature>
<dbReference type="InterPro" id="IPR001362">
    <property type="entry name" value="Glyco_hydro_32"/>
</dbReference>
<reference evidence="12 13" key="1">
    <citation type="submission" date="2020-07" db="EMBL/GenBank/DDBJ databases">
        <title>Description of Limosilactobacillus balticus sp. nov., Limosilactobacillus agrestis sp. nov., Limosilactobacillus albertensis sp. nov., Limosilactobacillus rudii sp. nov., Limosilactobacillus fastidiosus sp. nov., five novel Limosilactobacillus species isolated from the vertebrate gastrointestinal tract, and proposal of 6 subspecies of Limosilactobacillus reuteri adapted to the gastrointestinal tract of specific vertebrate hosts.</title>
        <authorList>
            <person name="Li F."/>
            <person name="Cheng C."/>
            <person name="Zheng J."/>
            <person name="Quevedo R.M."/>
            <person name="Li J."/>
            <person name="Roos S."/>
            <person name="Gaenzle M.G."/>
            <person name="Walter J."/>
        </authorList>
    </citation>
    <scope>NUCLEOTIDE SEQUENCE [LARGE SCALE GENOMIC DNA]</scope>
    <source>
        <strain evidence="12 13">RRLNB_1_1</strain>
    </source>
</reference>
<evidence type="ECO:0000256" key="1">
    <source>
        <dbReference type="ARBA" id="ARBA00004914"/>
    </source>
</evidence>
<dbReference type="Proteomes" id="UP000518316">
    <property type="component" value="Unassembled WGS sequence"/>
</dbReference>
<dbReference type="Gene3D" id="2.60.120.560">
    <property type="entry name" value="Exo-inulinase, domain 1"/>
    <property type="match status" value="1"/>
</dbReference>
<name>A0A7W3TS22_9LACO</name>
<dbReference type="GO" id="GO:0004564">
    <property type="term" value="F:beta-fructofuranosidase activity"/>
    <property type="evidence" value="ECO:0007669"/>
    <property type="project" value="UniProtKB-EC"/>
</dbReference>
<evidence type="ECO:0000256" key="2">
    <source>
        <dbReference type="ARBA" id="ARBA00009902"/>
    </source>
</evidence>
<evidence type="ECO:0000313" key="12">
    <source>
        <dbReference type="EMBL" id="MBB1069723.1"/>
    </source>
</evidence>
<organism evidence="12 13">
    <name type="scientific">Limosilactobacillus albertensis</name>
    <dbReference type="NCBI Taxonomy" id="2759752"/>
    <lineage>
        <taxon>Bacteria</taxon>
        <taxon>Bacillati</taxon>
        <taxon>Bacillota</taxon>
        <taxon>Bacilli</taxon>
        <taxon>Lactobacillales</taxon>
        <taxon>Lactobacillaceae</taxon>
        <taxon>Limosilactobacillus</taxon>
    </lineage>
</organism>
<dbReference type="NCBIfam" id="TIGR01322">
    <property type="entry name" value="scrB_fam"/>
    <property type="match status" value="1"/>
</dbReference>
<protein>
    <recommendedName>
        <fullName evidence="4 8">Sucrose-6-phosphate hydrolase</fullName>
        <ecNumber evidence="3 8">3.2.1.26</ecNumber>
    </recommendedName>
    <alternativeName>
        <fullName evidence="7 9">Invertase</fullName>
    </alternativeName>
</protein>
<dbReference type="SUPFAM" id="SSF75005">
    <property type="entry name" value="Arabinanase/levansucrase/invertase"/>
    <property type="match status" value="1"/>
</dbReference>
<proteinExistence type="inferred from homology"/>
<dbReference type="SUPFAM" id="SSF49899">
    <property type="entry name" value="Concanavalin A-like lectins/glucanases"/>
    <property type="match status" value="1"/>
</dbReference>
<dbReference type="RefSeq" id="WP_182598280.1">
    <property type="nucleotide sequence ID" value="NZ_JACIVC010000058.1"/>
</dbReference>
<dbReference type="PANTHER" id="PTHR43101">
    <property type="entry name" value="BETA-FRUCTOSIDASE"/>
    <property type="match status" value="1"/>
</dbReference>
<evidence type="ECO:0000256" key="7">
    <source>
        <dbReference type="ARBA" id="ARBA00033367"/>
    </source>
</evidence>
<evidence type="ECO:0000256" key="8">
    <source>
        <dbReference type="RuleBase" id="RU362110"/>
    </source>
</evidence>
<dbReference type="InterPro" id="IPR013320">
    <property type="entry name" value="ConA-like_dom_sf"/>
</dbReference>
<dbReference type="UniPathway" id="UPA00238"/>
<evidence type="ECO:0000256" key="4">
    <source>
        <dbReference type="ARBA" id="ARBA00019623"/>
    </source>
</evidence>
<accession>A0A7W3TS22</accession>
<dbReference type="GO" id="GO:0005737">
    <property type="term" value="C:cytoplasm"/>
    <property type="evidence" value="ECO:0007669"/>
    <property type="project" value="UniProtKB-SubCell"/>
</dbReference>
<keyword evidence="13" id="KW-1185">Reference proteome</keyword>
<keyword evidence="5 8" id="KW-0378">Hydrolase</keyword>
<dbReference type="CDD" id="cd08996">
    <property type="entry name" value="GH32_FFase"/>
    <property type="match status" value="1"/>
</dbReference>
<dbReference type="Gene3D" id="2.115.10.20">
    <property type="entry name" value="Glycosyl hydrolase domain, family 43"/>
    <property type="match status" value="1"/>
</dbReference>
<evidence type="ECO:0000256" key="5">
    <source>
        <dbReference type="ARBA" id="ARBA00022801"/>
    </source>
</evidence>
<gene>
    <name evidence="12" type="ORF">H5S40_06110</name>
</gene>
<feature type="domain" description="Glycosyl hydrolase family 32 C-terminal" evidence="11">
    <location>
        <begin position="336"/>
        <end position="460"/>
    </location>
</feature>
<dbReference type="EMBL" id="JACIVC010000058">
    <property type="protein sequence ID" value="MBB1069723.1"/>
    <property type="molecule type" value="Genomic_DNA"/>
</dbReference>
<comment type="caution">
    <text evidence="12">The sequence shown here is derived from an EMBL/GenBank/DDBJ whole genome shotgun (WGS) entry which is preliminary data.</text>
</comment>
<dbReference type="InterPro" id="IPR013148">
    <property type="entry name" value="Glyco_hydro_32_N"/>
</dbReference>
<comment type="similarity">
    <text evidence="2 8">Belongs to the glycosyl hydrolase 32 family.</text>
</comment>
<keyword evidence="9" id="KW-0963">Cytoplasm</keyword>
<keyword evidence="9" id="KW-0119">Carbohydrate metabolism</keyword>
<comment type="pathway">
    <text evidence="1 9">Glycan biosynthesis; sucrose metabolism.</text>
</comment>
<evidence type="ECO:0000256" key="9">
    <source>
        <dbReference type="RuleBase" id="RU365015"/>
    </source>
</evidence>
<evidence type="ECO:0000259" key="10">
    <source>
        <dbReference type="Pfam" id="PF00251"/>
    </source>
</evidence>
<comment type="function">
    <text evidence="9">Enables the bacterium to metabolize sucrose as a sole carbon source.</text>
</comment>
<dbReference type="Pfam" id="PF08244">
    <property type="entry name" value="Glyco_hydro_32C"/>
    <property type="match status" value="1"/>
</dbReference>
<dbReference type="SMART" id="SM00640">
    <property type="entry name" value="Glyco_32"/>
    <property type="match status" value="1"/>
</dbReference>
<comment type="catalytic activity">
    <reaction evidence="8">
        <text>Hydrolysis of terminal non-reducing beta-D-fructofuranoside residues in beta-D-fructofuranosides.</text>
        <dbReference type="EC" id="3.2.1.26"/>
    </reaction>
</comment>
<comment type="subcellular location">
    <subcellularLocation>
        <location evidence="9">Cytoplasm</location>
    </subcellularLocation>
</comment>
<sequence>MKDIDQTRIIKVSNIRYRESFHIQTNGGWLNDPNGLCYYKGYYHVFYQFHPYSSQWGPMHWGHVRSKDLVHWEQLPVALVPGDAEDTGGCFSGSAIVKDNRLFLIYTGHHYYDDNDQDHFWENQNIAYSDDGINFTKYNGNPVIEAPEDNSQDFRDPKVWEFDSQYYLVLGSRSKDDNRGRILLYQSADLLHWDYRGVIAKSTGEDTEGFMWECPDFFRINGRDIIACSPMGIKASGHKYLNLNQNGVFIGQLNYQTATFEHGGFNELDSGHNLYAAQSFLTPDGRQIQFGWFSSFDQPMPEQADGWAGALTLPRELVLKDNRLGAIPAKEVKLLRNEQLLNSAQLINGDQSLAITDPQHTEWHVVVPVTNENDEFTWQLSDGRHNLISLTYTKASGELTVHQHGQATNRYAQIGQVNQLDLRIFVDTSSAEFFINNGAATFSERYYTTEKVTPHLVSNHSLPVNVTVYSLKG</sequence>
<dbReference type="AlphaFoldDB" id="A0A7W3TS22"/>